<accession>A0A562NRW1</accession>
<dbReference type="RefSeq" id="WP_145397153.1">
    <property type="nucleotide sequence ID" value="NZ_VLKU01000004.1"/>
</dbReference>
<dbReference type="SUPFAM" id="SSF52317">
    <property type="entry name" value="Class I glutamine amidotransferase-like"/>
    <property type="match status" value="1"/>
</dbReference>
<protein>
    <submittedName>
        <fullName evidence="2">DJ-1/PfpI family protein</fullName>
    </submittedName>
</protein>
<evidence type="ECO:0000259" key="1">
    <source>
        <dbReference type="Pfam" id="PF01965"/>
    </source>
</evidence>
<evidence type="ECO:0000313" key="2">
    <source>
        <dbReference type="EMBL" id="TWI34942.1"/>
    </source>
</evidence>
<dbReference type="PANTHER" id="PTHR43130">
    <property type="entry name" value="ARAC-FAMILY TRANSCRIPTIONAL REGULATOR"/>
    <property type="match status" value="1"/>
</dbReference>
<dbReference type="AlphaFoldDB" id="A0A562NRW1"/>
<dbReference type="EMBL" id="VLKU01000004">
    <property type="protein sequence ID" value="TWI34942.1"/>
    <property type="molecule type" value="Genomic_DNA"/>
</dbReference>
<keyword evidence="3" id="KW-1185">Reference proteome</keyword>
<dbReference type="Pfam" id="PF01965">
    <property type="entry name" value="DJ-1_PfpI"/>
    <property type="match status" value="1"/>
</dbReference>
<reference evidence="2 3" key="1">
    <citation type="journal article" date="2015" name="Stand. Genomic Sci.">
        <title>Genomic Encyclopedia of Bacterial and Archaeal Type Strains, Phase III: the genomes of soil and plant-associated and newly described type strains.</title>
        <authorList>
            <person name="Whitman W.B."/>
            <person name="Woyke T."/>
            <person name="Klenk H.P."/>
            <person name="Zhou Y."/>
            <person name="Lilburn T.G."/>
            <person name="Beck B.J."/>
            <person name="De Vos P."/>
            <person name="Vandamme P."/>
            <person name="Eisen J.A."/>
            <person name="Garrity G."/>
            <person name="Hugenholtz P."/>
            <person name="Kyrpides N.C."/>
        </authorList>
    </citation>
    <scope>NUCLEOTIDE SEQUENCE [LARGE SCALE GENOMIC DNA]</scope>
    <source>
        <strain evidence="2 3">CGMCC 1.5364</strain>
    </source>
</reference>
<gene>
    <name evidence="2" type="ORF">IQ24_01451</name>
</gene>
<dbReference type="OrthoDB" id="8030967at2"/>
<dbReference type="Proteomes" id="UP000316225">
    <property type="component" value="Unassembled WGS sequence"/>
</dbReference>
<dbReference type="PANTHER" id="PTHR43130:SF3">
    <property type="entry name" value="HTH-TYPE TRANSCRIPTIONAL REGULATOR RV1931C"/>
    <property type="match status" value="1"/>
</dbReference>
<dbReference type="InterPro" id="IPR052158">
    <property type="entry name" value="INH-QAR"/>
</dbReference>
<dbReference type="Gene3D" id="3.40.50.880">
    <property type="match status" value="1"/>
</dbReference>
<name>A0A562NRW1_9RHOB</name>
<proteinExistence type="predicted"/>
<feature type="domain" description="DJ-1/PfpI" evidence="1">
    <location>
        <begin position="4"/>
        <end position="164"/>
    </location>
</feature>
<evidence type="ECO:0000313" key="3">
    <source>
        <dbReference type="Proteomes" id="UP000316225"/>
    </source>
</evidence>
<comment type="caution">
    <text evidence="2">The sequence shown here is derived from an EMBL/GenBank/DDBJ whole genome shotgun (WGS) entry which is preliminary data.</text>
</comment>
<sequence>MRPVLILLTEGFADWETSLISAPGRAWFGVDVRLTSPDGGNVTSMGGLTACNLAPFQPQGDEVIVICGGTIWETAAAPDISNQLKAAHDRGQTVAAICGGTLALARAGLLQDVAHTSNSVEFLKGHVPAYAGEAHYQTSPRAIEDRGIISAPGTAPASFAALVLAAAGLSAADLQQLQGALAAEHLS</sequence>
<organism evidence="2 3">
    <name type="scientific">Paracoccus sulfuroxidans</name>
    <dbReference type="NCBI Taxonomy" id="384678"/>
    <lineage>
        <taxon>Bacteria</taxon>
        <taxon>Pseudomonadati</taxon>
        <taxon>Pseudomonadota</taxon>
        <taxon>Alphaproteobacteria</taxon>
        <taxon>Rhodobacterales</taxon>
        <taxon>Paracoccaceae</taxon>
        <taxon>Paracoccus</taxon>
    </lineage>
</organism>
<dbReference type="InterPro" id="IPR029062">
    <property type="entry name" value="Class_I_gatase-like"/>
</dbReference>
<dbReference type="InterPro" id="IPR002818">
    <property type="entry name" value="DJ-1/PfpI"/>
</dbReference>